<evidence type="ECO:0000256" key="1">
    <source>
        <dbReference type="ARBA" id="ARBA00006739"/>
    </source>
</evidence>
<evidence type="ECO:0000256" key="2">
    <source>
        <dbReference type="ARBA" id="ARBA00022676"/>
    </source>
</evidence>
<dbReference type="EnsemblBacteria" id="ACB07591">
    <property type="protein sequence ID" value="ACB07591"/>
    <property type="gene ID" value="Kcr_0844"/>
</dbReference>
<dbReference type="AlphaFoldDB" id="B1L562"/>
<dbReference type="EMBL" id="CP000968">
    <property type="protein sequence ID" value="ACB07591.1"/>
    <property type="molecule type" value="Genomic_DNA"/>
</dbReference>
<accession>B1L562</accession>
<keyword evidence="6" id="KW-1185">Reference proteome</keyword>
<keyword evidence="3 5" id="KW-0808">Transferase</keyword>
<comment type="similarity">
    <text evidence="1">Belongs to the glycosyltransferase 2 family.</text>
</comment>
<reference evidence="5 6" key="1">
    <citation type="journal article" date="2008" name="Proc. Natl. Acad. Sci. U.S.A.">
        <title>A korarchaeal genome reveals new insights into the evolution of the Archaea.</title>
        <authorList>
            <person name="Elkins J.G."/>
            <person name="Podar M."/>
            <person name="Graham D.E."/>
            <person name="Makarova K.S."/>
            <person name="Wolf Y."/>
            <person name="Randau L."/>
            <person name="Hedlund B.P."/>
            <person name="Brochier-Armanet C."/>
            <person name="Kunin V."/>
            <person name="Anderson I."/>
            <person name="Lapidus A."/>
            <person name="Goltsman E."/>
            <person name="Barry K."/>
            <person name="Koonin E.V."/>
            <person name="Hugenholtz P."/>
            <person name="Kyrpides N."/>
            <person name="Wanner G."/>
            <person name="Richardson P."/>
            <person name="Keller M."/>
            <person name="Stetter K.O."/>
        </authorList>
    </citation>
    <scope>NUCLEOTIDE SEQUENCE [LARGE SCALE GENOMIC DNA]</scope>
    <source>
        <strain evidence="6">OPF8</strain>
    </source>
</reference>
<organism evidence="5 6">
    <name type="scientific">Korarchaeum cryptofilum (strain OPF8)</name>
    <dbReference type="NCBI Taxonomy" id="374847"/>
    <lineage>
        <taxon>Archaea</taxon>
        <taxon>Thermoproteota</taxon>
        <taxon>Candidatus Korarchaeia</taxon>
        <taxon>Candidatus Korarchaeales</taxon>
        <taxon>Candidatus Korarchaeaceae</taxon>
        <taxon>Candidatus Korarchaeum</taxon>
    </lineage>
</organism>
<dbReference type="Pfam" id="PF00535">
    <property type="entry name" value="Glycos_transf_2"/>
    <property type="match status" value="1"/>
</dbReference>
<protein>
    <submittedName>
        <fullName evidence="5">Glycosyl transferase family 2</fullName>
    </submittedName>
</protein>
<name>B1L562_KORCO</name>
<evidence type="ECO:0000259" key="4">
    <source>
        <dbReference type="Pfam" id="PF00535"/>
    </source>
</evidence>
<dbReference type="SUPFAM" id="SSF53448">
    <property type="entry name" value="Nucleotide-diphospho-sugar transferases"/>
    <property type="match status" value="1"/>
</dbReference>
<dbReference type="STRING" id="374847.Kcr_0844"/>
<evidence type="ECO:0000313" key="5">
    <source>
        <dbReference type="EMBL" id="ACB07591.1"/>
    </source>
</evidence>
<dbReference type="KEGG" id="kcr:Kcr_0844"/>
<sequence>MTVAIIVTHESDKKRFPIVLRNASLQTDRVIIVDNASSNSGELKTYCSSVKNCDFIEVGFNSGIGHALNIGVIHALRYNPDWILLLDDDTILLDGSIEKALRSLDSLPRSMREKVMVVSLGSQIGDCSLKRALSGTFSGSLVRAEVFKKIKFRENFFLDQADFDFYSRVWEHGYIALLVDCKLIDHPIGKREWIPVLSKLRGEMLQYEPPWRYYYIVRNSTILLIERRLYIGFYLSQLVRWGLRILFKDGFFAFIKPLALGLFHGLLRMEGYMDKRVFS</sequence>
<dbReference type="PANTHER" id="PTHR43179">
    <property type="entry name" value="RHAMNOSYLTRANSFERASE WBBL"/>
    <property type="match status" value="1"/>
</dbReference>
<keyword evidence="2" id="KW-0328">Glycosyltransferase</keyword>
<dbReference type="Proteomes" id="UP000001686">
    <property type="component" value="Chromosome"/>
</dbReference>
<dbReference type="RefSeq" id="WP_012309488.1">
    <property type="nucleotide sequence ID" value="NC_010482.1"/>
</dbReference>
<dbReference type="CAZy" id="GT2">
    <property type="family name" value="Glycosyltransferase Family 2"/>
</dbReference>
<dbReference type="InterPro" id="IPR029044">
    <property type="entry name" value="Nucleotide-diphossugar_trans"/>
</dbReference>
<evidence type="ECO:0000313" key="6">
    <source>
        <dbReference type="Proteomes" id="UP000001686"/>
    </source>
</evidence>
<feature type="domain" description="Glycosyltransferase 2-like" evidence="4">
    <location>
        <begin position="5"/>
        <end position="108"/>
    </location>
</feature>
<evidence type="ECO:0000256" key="3">
    <source>
        <dbReference type="ARBA" id="ARBA00022679"/>
    </source>
</evidence>
<dbReference type="GeneID" id="6094122"/>
<dbReference type="InParanoid" id="B1L562"/>
<dbReference type="PANTHER" id="PTHR43179:SF12">
    <property type="entry name" value="GALACTOFURANOSYLTRANSFERASE GLFT2"/>
    <property type="match status" value="1"/>
</dbReference>
<dbReference type="HOGENOM" id="CLU_023845_9_0_2"/>
<proteinExistence type="inferred from homology"/>
<dbReference type="GO" id="GO:0016757">
    <property type="term" value="F:glycosyltransferase activity"/>
    <property type="evidence" value="ECO:0007669"/>
    <property type="project" value="UniProtKB-KW"/>
</dbReference>
<dbReference type="InterPro" id="IPR001173">
    <property type="entry name" value="Glyco_trans_2-like"/>
</dbReference>
<gene>
    <name evidence="5" type="ordered locus">Kcr_0844</name>
</gene>
<dbReference type="Gene3D" id="3.90.550.10">
    <property type="entry name" value="Spore Coat Polysaccharide Biosynthesis Protein SpsA, Chain A"/>
    <property type="match status" value="1"/>
</dbReference>
<dbReference type="OrthoDB" id="29136at2157"/>
<dbReference type="eggNOG" id="arCOG01383">
    <property type="taxonomic scope" value="Archaea"/>
</dbReference>